<dbReference type="STRING" id="429701.A0A2G9IB60"/>
<evidence type="ECO:0000256" key="5">
    <source>
        <dbReference type="SAM" id="MobiDB-lite"/>
    </source>
</evidence>
<feature type="domain" description="RING-type" evidence="6">
    <location>
        <begin position="68"/>
        <end position="110"/>
    </location>
</feature>
<proteinExistence type="predicted"/>
<dbReference type="Gene3D" id="3.30.40.10">
    <property type="entry name" value="Zinc/RING finger domain, C3HC4 (zinc finger)"/>
    <property type="match status" value="1"/>
</dbReference>
<dbReference type="InterPro" id="IPR001841">
    <property type="entry name" value="Znf_RING"/>
</dbReference>
<keyword evidence="3" id="KW-0862">Zinc</keyword>
<keyword evidence="2 4" id="KW-0863">Zinc-finger</keyword>
<accession>A0A2G9IB60</accession>
<gene>
    <name evidence="7" type="ORF">CDL12_00236</name>
</gene>
<evidence type="ECO:0000313" key="7">
    <source>
        <dbReference type="EMBL" id="PIN26988.1"/>
    </source>
</evidence>
<evidence type="ECO:0000256" key="3">
    <source>
        <dbReference type="ARBA" id="ARBA00022833"/>
    </source>
</evidence>
<evidence type="ECO:0000256" key="1">
    <source>
        <dbReference type="ARBA" id="ARBA00022723"/>
    </source>
</evidence>
<dbReference type="GO" id="GO:0061630">
    <property type="term" value="F:ubiquitin protein ligase activity"/>
    <property type="evidence" value="ECO:0007669"/>
    <property type="project" value="TreeGrafter"/>
</dbReference>
<keyword evidence="1" id="KW-0479">Metal-binding</keyword>
<dbReference type="GO" id="GO:0006511">
    <property type="term" value="P:ubiquitin-dependent protein catabolic process"/>
    <property type="evidence" value="ECO:0007669"/>
    <property type="project" value="TreeGrafter"/>
</dbReference>
<evidence type="ECO:0000313" key="8">
    <source>
        <dbReference type="Proteomes" id="UP000231279"/>
    </source>
</evidence>
<dbReference type="SMART" id="SM00184">
    <property type="entry name" value="RING"/>
    <property type="match status" value="1"/>
</dbReference>
<dbReference type="AlphaFoldDB" id="A0A2G9IB60"/>
<evidence type="ECO:0000256" key="4">
    <source>
        <dbReference type="PROSITE-ProRule" id="PRU00175"/>
    </source>
</evidence>
<comment type="caution">
    <text evidence="7">The sequence shown here is derived from an EMBL/GenBank/DDBJ whole genome shotgun (WGS) entry which is preliminary data.</text>
</comment>
<dbReference type="InterPro" id="IPR051834">
    <property type="entry name" value="RING_finger_E3_ligase"/>
</dbReference>
<feature type="compositionally biased region" description="Acidic residues" evidence="5">
    <location>
        <begin position="132"/>
        <end position="169"/>
    </location>
</feature>
<dbReference type="PROSITE" id="PS50089">
    <property type="entry name" value="ZF_RING_2"/>
    <property type="match status" value="1"/>
</dbReference>
<reference evidence="8" key="1">
    <citation type="journal article" date="2018" name="Gigascience">
        <title>Genome assembly of the Pink Ipe (Handroanthus impetiginosus, Bignoniaceae), a highly valued, ecologically keystone Neotropical timber forest tree.</title>
        <authorList>
            <person name="Silva-Junior O.B."/>
            <person name="Grattapaglia D."/>
            <person name="Novaes E."/>
            <person name="Collevatti R.G."/>
        </authorList>
    </citation>
    <scope>NUCLEOTIDE SEQUENCE [LARGE SCALE GENOMIC DNA]</scope>
    <source>
        <strain evidence="8">cv. UFG-1</strain>
    </source>
</reference>
<dbReference type="OrthoDB" id="8062037at2759"/>
<sequence>MRYLTDDGALPSDLPEEQQRGLFLEIYEKIRLATWDKIPEDEINLITERVFDEGIGGRGEDEEDIEICIVCFDELYKEKETIRGLGCGHDYHDNCIERWLERTKSCPLRNAKVTTSDDGSDDDSDEYHSDYFDFDGDDEEEEDEVEEEEEEEEEEDDDDDDDDDEEEEKELNFPRVAAAHV</sequence>
<dbReference type="PANTHER" id="PTHR45931">
    <property type="entry name" value="SI:CH211-59O9.10"/>
    <property type="match status" value="1"/>
</dbReference>
<dbReference type="InterPro" id="IPR013083">
    <property type="entry name" value="Znf_RING/FYVE/PHD"/>
</dbReference>
<dbReference type="Proteomes" id="UP000231279">
    <property type="component" value="Unassembled WGS sequence"/>
</dbReference>
<dbReference type="Pfam" id="PF13639">
    <property type="entry name" value="zf-RING_2"/>
    <property type="match status" value="1"/>
</dbReference>
<protein>
    <recommendedName>
        <fullName evidence="6">RING-type domain-containing protein</fullName>
    </recommendedName>
</protein>
<dbReference type="SUPFAM" id="SSF57850">
    <property type="entry name" value="RING/U-box"/>
    <property type="match status" value="1"/>
</dbReference>
<dbReference type="PANTHER" id="PTHR45931:SF3">
    <property type="entry name" value="RING ZINC FINGER-CONTAINING PROTEIN"/>
    <property type="match status" value="1"/>
</dbReference>
<evidence type="ECO:0000259" key="6">
    <source>
        <dbReference type="PROSITE" id="PS50089"/>
    </source>
</evidence>
<dbReference type="EMBL" id="NKXS01000021">
    <property type="protein sequence ID" value="PIN26988.1"/>
    <property type="molecule type" value="Genomic_DNA"/>
</dbReference>
<evidence type="ECO:0000256" key="2">
    <source>
        <dbReference type="ARBA" id="ARBA00022771"/>
    </source>
</evidence>
<dbReference type="GO" id="GO:0005634">
    <property type="term" value="C:nucleus"/>
    <property type="evidence" value="ECO:0007669"/>
    <property type="project" value="TreeGrafter"/>
</dbReference>
<name>A0A2G9IB60_9LAMI</name>
<keyword evidence="8" id="KW-1185">Reference proteome</keyword>
<dbReference type="GO" id="GO:0008270">
    <property type="term" value="F:zinc ion binding"/>
    <property type="evidence" value="ECO:0007669"/>
    <property type="project" value="UniProtKB-KW"/>
</dbReference>
<organism evidence="7 8">
    <name type="scientific">Handroanthus impetiginosus</name>
    <dbReference type="NCBI Taxonomy" id="429701"/>
    <lineage>
        <taxon>Eukaryota</taxon>
        <taxon>Viridiplantae</taxon>
        <taxon>Streptophyta</taxon>
        <taxon>Embryophyta</taxon>
        <taxon>Tracheophyta</taxon>
        <taxon>Spermatophyta</taxon>
        <taxon>Magnoliopsida</taxon>
        <taxon>eudicotyledons</taxon>
        <taxon>Gunneridae</taxon>
        <taxon>Pentapetalae</taxon>
        <taxon>asterids</taxon>
        <taxon>lamiids</taxon>
        <taxon>Lamiales</taxon>
        <taxon>Bignoniaceae</taxon>
        <taxon>Crescentiina</taxon>
        <taxon>Tabebuia alliance</taxon>
        <taxon>Handroanthus</taxon>
    </lineage>
</organism>
<feature type="region of interest" description="Disordered" evidence="5">
    <location>
        <begin position="111"/>
        <end position="181"/>
    </location>
</feature>